<dbReference type="PROSITE" id="PS50822">
    <property type="entry name" value="PIWI"/>
    <property type="match status" value="1"/>
</dbReference>
<dbReference type="SMART" id="SM00950">
    <property type="entry name" value="Piwi"/>
    <property type="match status" value="1"/>
</dbReference>
<dbReference type="InterPro" id="IPR003165">
    <property type="entry name" value="Piwi"/>
</dbReference>
<keyword evidence="3" id="KW-1185">Reference proteome</keyword>
<dbReference type="InterPro" id="IPR036085">
    <property type="entry name" value="PAZ_dom_sf"/>
</dbReference>
<organism evidence="2 3">
    <name type="scientific">Daedalea quercina L-15889</name>
    <dbReference type="NCBI Taxonomy" id="1314783"/>
    <lineage>
        <taxon>Eukaryota</taxon>
        <taxon>Fungi</taxon>
        <taxon>Dikarya</taxon>
        <taxon>Basidiomycota</taxon>
        <taxon>Agaricomycotina</taxon>
        <taxon>Agaricomycetes</taxon>
        <taxon>Polyporales</taxon>
        <taxon>Fomitopsis</taxon>
    </lineage>
</organism>
<dbReference type="PANTHER" id="PTHR22891">
    <property type="entry name" value="EUKARYOTIC TRANSLATION INITIATION FACTOR 2C"/>
    <property type="match status" value="1"/>
</dbReference>
<dbReference type="EMBL" id="KV429061">
    <property type="protein sequence ID" value="KZT69027.1"/>
    <property type="molecule type" value="Genomic_DNA"/>
</dbReference>
<dbReference type="Pfam" id="PF08699">
    <property type="entry name" value="ArgoL1"/>
    <property type="match status" value="1"/>
</dbReference>
<dbReference type="AlphaFoldDB" id="A0A165Q5H0"/>
<protein>
    <submittedName>
        <fullName evidence="2">Piwi-domain-containing protein</fullName>
    </submittedName>
</protein>
<name>A0A165Q5H0_9APHY</name>
<proteinExistence type="predicted"/>
<gene>
    <name evidence="2" type="ORF">DAEQUDRAFT_727214</name>
</gene>
<evidence type="ECO:0000313" key="3">
    <source>
        <dbReference type="Proteomes" id="UP000076727"/>
    </source>
</evidence>
<dbReference type="Pfam" id="PF02171">
    <property type="entry name" value="Piwi"/>
    <property type="match status" value="1"/>
</dbReference>
<dbReference type="InterPro" id="IPR032474">
    <property type="entry name" value="Argonaute_N"/>
</dbReference>
<evidence type="ECO:0000259" key="1">
    <source>
        <dbReference type="PROSITE" id="PS50822"/>
    </source>
</evidence>
<dbReference type="SUPFAM" id="SSF53098">
    <property type="entry name" value="Ribonuclease H-like"/>
    <property type="match status" value="1"/>
</dbReference>
<dbReference type="GO" id="GO:0003676">
    <property type="term" value="F:nucleic acid binding"/>
    <property type="evidence" value="ECO:0007669"/>
    <property type="project" value="InterPro"/>
</dbReference>
<reference evidence="2 3" key="1">
    <citation type="journal article" date="2016" name="Mol. Biol. Evol.">
        <title>Comparative Genomics of Early-Diverging Mushroom-Forming Fungi Provides Insights into the Origins of Lignocellulose Decay Capabilities.</title>
        <authorList>
            <person name="Nagy L.G."/>
            <person name="Riley R."/>
            <person name="Tritt A."/>
            <person name="Adam C."/>
            <person name="Daum C."/>
            <person name="Floudas D."/>
            <person name="Sun H."/>
            <person name="Yadav J.S."/>
            <person name="Pangilinan J."/>
            <person name="Larsson K.H."/>
            <person name="Matsuura K."/>
            <person name="Barry K."/>
            <person name="Labutti K."/>
            <person name="Kuo R."/>
            <person name="Ohm R.A."/>
            <person name="Bhattacharya S.S."/>
            <person name="Shirouzu T."/>
            <person name="Yoshinaga Y."/>
            <person name="Martin F.M."/>
            <person name="Grigoriev I.V."/>
            <person name="Hibbett D.S."/>
        </authorList>
    </citation>
    <scope>NUCLEOTIDE SEQUENCE [LARGE SCALE GENOMIC DNA]</scope>
    <source>
        <strain evidence="2 3">L-15889</strain>
    </source>
</reference>
<feature type="domain" description="Piwi" evidence="1">
    <location>
        <begin position="487"/>
        <end position="782"/>
    </location>
</feature>
<dbReference type="STRING" id="1314783.A0A165Q5H0"/>
<dbReference type="SUPFAM" id="SSF101690">
    <property type="entry name" value="PAZ domain"/>
    <property type="match status" value="1"/>
</dbReference>
<dbReference type="Pfam" id="PF16486">
    <property type="entry name" value="ArgoN"/>
    <property type="match status" value="1"/>
</dbReference>
<dbReference type="Gene3D" id="2.170.260.10">
    <property type="entry name" value="paz domain"/>
    <property type="match status" value="1"/>
</dbReference>
<dbReference type="InterPro" id="IPR036397">
    <property type="entry name" value="RNaseH_sf"/>
</dbReference>
<dbReference type="Gene3D" id="3.30.420.10">
    <property type="entry name" value="Ribonuclease H-like superfamily/Ribonuclease H"/>
    <property type="match status" value="1"/>
</dbReference>
<dbReference type="Proteomes" id="UP000076727">
    <property type="component" value="Unassembled WGS sequence"/>
</dbReference>
<evidence type="ECO:0000313" key="2">
    <source>
        <dbReference type="EMBL" id="KZT69027.1"/>
    </source>
</evidence>
<dbReference type="InterPro" id="IPR012337">
    <property type="entry name" value="RNaseH-like_sf"/>
</dbReference>
<dbReference type="SMART" id="SM01163">
    <property type="entry name" value="DUF1785"/>
    <property type="match status" value="1"/>
</dbReference>
<sequence>MATAPARKGTQGHRLQVKTNSFLITLQSSPGAYIHYDDFNPTIDKSRRAFEIIDQLQISEPRIFNPRAVFDGRRNLFAKSDTLNGEYEVHMSNRPGKGIFKVKLMRVSSIEPANIQRLMASGGAQQGENTMALNLLQIVVRQATNMRHGFAPDARAFFVQNGSRDMPMGLQAWHGYFQSVRPVLGKLLINVDVVNSLVYRPGDLTALAMAFLNRNNIRQLDQISPQDFRRLKSHLKGVNVTVVTSRTGRGRPIKDLVLNAGGYEFEKDGAVTTVRAHYQQAHNRPLQHPRIFGVRIGRDAVIPAELCRVLPGQLYRKKIPPEMGADFLKFATQKPDARLKAIEDAVSGKDQLFDYQTSDFVRDARMLVNANALAVSGRVLPVPRIQYGDSKFEQIRDKRGAWNILNKKFLEPGVIPTWAIIVFDDNAPVDAVNSLAAMLRRNLEALGIRDDPPREKHNPYQAAQALDTIAQRATIAGDRGQQISPAIIIVLLPANAPELRRAVKHWGDVTRGIPTQCLRSGKWQKLNDQYINNIALKINAKLGGINSKIDGGLIPQGCMVVGMDVGHPGPGVVTRPSVTSLVASVNWDCTQYVAFSGVQQPRVEMINNLEDMLTRAMTQFALRWKGNYPGSIVFFRDGVSEGEFEKVSQNEVLNIKQILRDMDQINQNGQPILGQKAYKSGALPKITFIVVGKRHHVRFFPRSKQEADGSGNCPPGFIIDDEITNAKYPDYYLQSHSGIQGSKYQVSLLCSRNHDACSYQRLSFNLCHVYASATRSVSIPAPRVCARAENHFPEEMHFEESDTASTTSGRAEFDLARWADSFKLARTNMTRQMYFL</sequence>
<accession>A0A165Q5H0</accession>
<dbReference type="InterPro" id="IPR014811">
    <property type="entry name" value="ArgoL1"/>
</dbReference>
<dbReference type="Gene3D" id="3.40.50.2300">
    <property type="match status" value="1"/>
</dbReference>
<dbReference type="CDD" id="cd02846">
    <property type="entry name" value="PAZ_argonaute_like"/>
    <property type="match status" value="1"/>
</dbReference>
<dbReference type="OrthoDB" id="10252740at2759"/>